<protein>
    <submittedName>
        <fullName evidence="4">Uncharacterized protein</fullName>
    </submittedName>
</protein>
<dbReference type="Proteomes" id="UP001155241">
    <property type="component" value="Unassembled WGS sequence"/>
</dbReference>
<keyword evidence="3" id="KW-0812">Transmembrane</keyword>
<evidence type="ECO:0000256" key="1">
    <source>
        <dbReference type="SAM" id="Coils"/>
    </source>
</evidence>
<accession>A0A9X2FFL4</accession>
<comment type="caution">
    <text evidence="4">The sequence shown here is derived from an EMBL/GenBank/DDBJ whole genome shotgun (WGS) entry which is preliminary data.</text>
</comment>
<evidence type="ECO:0000313" key="4">
    <source>
        <dbReference type="EMBL" id="MCO6047107.1"/>
    </source>
</evidence>
<feature type="region of interest" description="Disordered" evidence="2">
    <location>
        <begin position="32"/>
        <end position="100"/>
    </location>
</feature>
<feature type="compositionally biased region" description="Polar residues" evidence="2">
    <location>
        <begin position="150"/>
        <end position="162"/>
    </location>
</feature>
<organism evidence="4 5">
    <name type="scientific">Aeoliella straminimaris</name>
    <dbReference type="NCBI Taxonomy" id="2954799"/>
    <lineage>
        <taxon>Bacteria</taxon>
        <taxon>Pseudomonadati</taxon>
        <taxon>Planctomycetota</taxon>
        <taxon>Planctomycetia</taxon>
        <taxon>Pirellulales</taxon>
        <taxon>Lacipirellulaceae</taxon>
        <taxon>Aeoliella</taxon>
    </lineage>
</organism>
<sequence>MAAYIAFIASLNLCIGYALGVYIGVLPGIPSRRDREEDHEEPLGLPVAEPPRSPAEPDPQPKPEPAPEKVTVEAPVEGAPAPEMDTAAEPDQPAIEVSSSEDSYRFILDGIAGFKQKLETVSGKLAEAKEDREAVDEFADEMKQANNAYLDQTSEAVESLNSADDKDLSATDESVRELLNKQTDDVRRANQEIDEILADIDTEVVRRKLMESNEQLLGSAAELAASIPETADNVNSAQATKDAEPANELSFGQKTEPDEVTKSNKRFIASETSEDDDEAAPVRSASDSLALMDELIKSIDEAIAEPVDNNPLQVATLSLQLDGDDELEHTQAMLQCVQDIVAKELGPGQRVTMTPDGDLLVTLPGDNVAEANERCERLRQQVKETTFCRADTNLYASLVCSLTDTNDAKDHGAVMSRLKECQDEALKLGESRTFHHDGALPVPVPPLTLAIDPQTVEF</sequence>
<feature type="compositionally biased region" description="Basic and acidic residues" evidence="2">
    <location>
        <begin position="59"/>
        <end position="71"/>
    </location>
</feature>
<feature type="region of interest" description="Disordered" evidence="2">
    <location>
        <begin position="232"/>
        <end position="263"/>
    </location>
</feature>
<feature type="compositionally biased region" description="Basic and acidic residues" evidence="2">
    <location>
        <begin position="163"/>
        <end position="188"/>
    </location>
</feature>
<feature type="region of interest" description="Disordered" evidence="2">
    <location>
        <begin position="150"/>
        <end position="188"/>
    </location>
</feature>
<feature type="compositionally biased region" description="Pro residues" evidence="2">
    <location>
        <begin position="48"/>
        <end position="58"/>
    </location>
</feature>
<keyword evidence="3" id="KW-1133">Transmembrane helix</keyword>
<evidence type="ECO:0000256" key="3">
    <source>
        <dbReference type="SAM" id="Phobius"/>
    </source>
</evidence>
<feature type="coiled-coil region" evidence="1">
    <location>
        <begin position="111"/>
        <end position="148"/>
    </location>
</feature>
<evidence type="ECO:0000256" key="2">
    <source>
        <dbReference type="SAM" id="MobiDB-lite"/>
    </source>
</evidence>
<name>A0A9X2FFL4_9BACT</name>
<reference evidence="4" key="1">
    <citation type="submission" date="2022-06" db="EMBL/GenBank/DDBJ databases">
        <title>Aeoliella straminimaris, a novel planctomycete from sediments.</title>
        <authorList>
            <person name="Vitorino I.R."/>
            <person name="Lage O.M."/>
        </authorList>
    </citation>
    <scope>NUCLEOTIDE SEQUENCE</scope>
    <source>
        <strain evidence="4">ICT_H6.2</strain>
    </source>
</reference>
<feature type="transmembrane region" description="Helical" evidence="3">
    <location>
        <begin position="6"/>
        <end position="25"/>
    </location>
</feature>
<evidence type="ECO:0000313" key="5">
    <source>
        <dbReference type="Proteomes" id="UP001155241"/>
    </source>
</evidence>
<proteinExistence type="predicted"/>
<dbReference type="RefSeq" id="WP_252855220.1">
    <property type="nucleotide sequence ID" value="NZ_JAMXLR010000089.1"/>
</dbReference>
<keyword evidence="5" id="KW-1185">Reference proteome</keyword>
<gene>
    <name evidence="4" type="ORF">NG895_24685</name>
</gene>
<keyword evidence="3" id="KW-0472">Membrane</keyword>
<dbReference type="EMBL" id="JAMXLR010000089">
    <property type="protein sequence ID" value="MCO6047107.1"/>
    <property type="molecule type" value="Genomic_DNA"/>
</dbReference>
<dbReference type="AlphaFoldDB" id="A0A9X2FFL4"/>
<keyword evidence="1" id="KW-0175">Coiled coil</keyword>